<accession>A0A8S9URI8</accession>
<feature type="non-terminal residue" evidence="1">
    <location>
        <position position="1"/>
    </location>
</feature>
<sequence length="82" mass="8769">GVSNLIEQKGVTAGNITKDLLESTINALLKRVGIAQPSSSSPHPTMETGDSKTAYFYNGKFHLLPESFEFPLCASVSQIGLD</sequence>
<dbReference type="Proteomes" id="UP000704712">
    <property type="component" value="Unassembled WGS sequence"/>
</dbReference>
<name>A0A8S9URI8_PHYIN</name>
<proteinExistence type="predicted"/>
<evidence type="ECO:0000313" key="2">
    <source>
        <dbReference type="Proteomes" id="UP000704712"/>
    </source>
</evidence>
<evidence type="ECO:0000313" key="1">
    <source>
        <dbReference type="EMBL" id="KAF4143083.1"/>
    </source>
</evidence>
<dbReference type="AlphaFoldDB" id="A0A8S9URI8"/>
<comment type="caution">
    <text evidence="1">The sequence shown here is derived from an EMBL/GenBank/DDBJ whole genome shotgun (WGS) entry which is preliminary data.</text>
</comment>
<gene>
    <name evidence="1" type="ORF">GN958_ATG07725</name>
</gene>
<reference evidence="1" key="1">
    <citation type="submission" date="2020-03" db="EMBL/GenBank/DDBJ databases">
        <title>Hybrid Assembly of Korean Phytophthora infestans isolates.</title>
        <authorList>
            <person name="Prokchorchik M."/>
            <person name="Lee Y."/>
            <person name="Seo J."/>
            <person name="Cho J.-H."/>
            <person name="Park Y.-E."/>
            <person name="Jang D.-C."/>
            <person name="Im J.-S."/>
            <person name="Choi J.-G."/>
            <person name="Park H.-J."/>
            <person name="Lee G.-B."/>
            <person name="Lee Y.-G."/>
            <person name="Hong S.-Y."/>
            <person name="Cho K."/>
            <person name="Sohn K.H."/>
        </authorList>
    </citation>
    <scope>NUCLEOTIDE SEQUENCE</scope>
    <source>
        <strain evidence="1">KR_2_A2</strain>
    </source>
</reference>
<protein>
    <submittedName>
        <fullName evidence="1">Uncharacterized protein</fullName>
    </submittedName>
</protein>
<dbReference type="EMBL" id="JAACNO010001092">
    <property type="protein sequence ID" value="KAF4143083.1"/>
    <property type="molecule type" value="Genomic_DNA"/>
</dbReference>
<organism evidence="1 2">
    <name type="scientific">Phytophthora infestans</name>
    <name type="common">Potato late blight agent</name>
    <name type="synonym">Botrytis infestans</name>
    <dbReference type="NCBI Taxonomy" id="4787"/>
    <lineage>
        <taxon>Eukaryota</taxon>
        <taxon>Sar</taxon>
        <taxon>Stramenopiles</taxon>
        <taxon>Oomycota</taxon>
        <taxon>Peronosporomycetes</taxon>
        <taxon>Peronosporales</taxon>
        <taxon>Peronosporaceae</taxon>
        <taxon>Phytophthora</taxon>
    </lineage>
</organism>